<dbReference type="RefSeq" id="WP_152548225.1">
    <property type="nucleotide sequence ID" value="NZ_CP075898.1"/>
</dbReference>
<proteinExistence type="predicted"/>
<organism evidence="1 2">
    <name type="scientific">Exiguobacterium acetylicum</name>
    <name type="common">Brevibacterium acetylicum</name>
    <dbReference type="NCBI Taxonomy" id="41170"/>
    <lineage>
        <taxon>Bacteria</taxon>
        <taxon>Bacillati</taxon>
        <taxon>Bacillota</taxon>
        <taxon>Bacilli</taxon>
        <taxon>Bacillales</taxon>
        <taxon>Bacillales Family XII. Incertae Sedis</taxon>
        <taxon>Exiguobacterium</taxon>
    </lineage>
</organism>
<evidence type="ECO:0008006" key="3">
    <source>
        <dbReference type="Google" id="ProtNLM"/>
    </source>
</evidence>
<dbReference type="EMBL" id="CP075898">
    <property type="protein sequence ID" value="QWB31811.1"/>
    <property type="molecule type" value="Genomic_DNA"/>
</dbReference>
<keyword evidence="2" id="KW-1185">Reference proteome</keyword>
<geneLocation type="plasmid" evidence="1 2">
    <name>p1</name>
</geneLocation>
<evidence type="ECO:0000313" key="1">
    <source>
        <dbReference type="EMBL" id="QWB31811.1"/>
    </source>
</evidence>
<accession>A0ABX8GEB6</accession>
<dbReference type="GeneID" id="88813382"/>
<sequence length="355" mass="41360">MQPVSRAYLLKELKRFKQQTILYHGLKVINEQVHFKMIEHEMMQPRELEQSSCFLGFTGGKDSTLVRELIESDFEQLRLFKIDFDDELFESDYHLAVNIKDEKEYSRHSTRSMFEVENVPYYQEEDLHAVFAAPYVDAEIPAKHLAVGLPWDVLNRHVFRTDGYPIEEYVCSETYQSLFNFQDLMHALGFKTFEIFSPIASISSIAIYDIHRHLHGEVGLRNMSSCWSPLQDGKDCGRCLKCQRVHLIYRTLGMAVEEDVTAETRVGLDYLFGSISMKQLFDNHSAEELQRFARAIFDDEFVGRIDRGYAEKLSAIYGLEKMKNPLMHVLPVEKQKRGYQYDNHFTPITPIGNIN</sequence>
<protein>
    <recommendedName>
        <fullName evidence="3">7-cyano-7-deazaguanine synthase</fullName>
    </recommendedName>
</protein>
<keyword evidence="1" id="KW-0614">Plasmid</keyword>
<reference evidence="1 2" key="1">
    <citation type="submission" date="2021-05" db="EMBL/GenBank/DDBJ databases">
        <title>Biocontrol using Exiguobacterium acetylicum SI17 against litchi downy blight caused by Peronophythora litchii.</title>
        <authorList>
            <person name="Zheng L."/>
        </authorList>
    </citation>
    <scope>NUCLEOTIDE SEQUENCE [LARGE SCALE GENOMIC DNA]</scope>
    <source>
        <strain evidence="1 2">SI17</strain>
        <plasmid evidence="1 2">p1</plasmid>
    </source>
</reference>
<gene>
    <name evidence="1" type="ORF">KKI46_16900</name>
</gene>
<evidence type="ECO:0000313" key="2">
    <source>
        <dbReference type="Proteomes" id="UP000679498"/>
    </source>
</evidence>
<name>A0ABX8GEB6_EXIAC</name>
<dbReference type="Proteomes" id="UP000679498">
    <property type="component" value="Plasmid p1"/>
</dbReference>